<dbReference type="PROSITE" id="PS50943">
    <property type="entry name" value="HTH_CROC1"/>
    <property type="match status" value="1"/>
</dbReference>
<comment type="caution">
    <text evidence="3">The sequence shown here is derived from an EMBL/GenBank/DDBJ whole genome shotgun (WGS) entry which is preliminary data.</text>
</comment>
<protein>
    <submittedName>
        <fullName evidence="3">Addiction module antidote protein, HigA family</fullName>
    </submittedName>
</protein>
<evidence type="ECO:0000313" key="4">
    <source>
        <dbReference type="Proteomes" id="UP000237684"/>
    </source>
</evidence>
<name>A0A2S8STH9_9BACT</name>
<dbReference type="RefSeq" id="WP_105483521.1">
    <property type="nucleotide sequence ID" value="NZ_NIGF01000007.1"/>
</dbReference>
<dbReference type="OrthoDB" id="9796786at2"/>
<proteinExistence type="predicted"/>
<dbReference type="EMBL" id="NIGF01000007">
    <property type="protein sequence ID" value="PQV64049.1"/>
    <property type="molecule type" value="Genomic_DNA"/>
</dbReference>
<keyword evidence="4" id="KW-1185">Reference proteome</keyword>
<dbReference type="NCBIfam" id="TIGR02607">
    <property type="entry name" value="antidote_HigA"/>
    <property type="match status" value="1"/>
</dbReference>
<dbReference type="InterPro" id="IPR010982">
    <property type="entry name" value="Lambda_DNA-bd_dom_sf"/>
</dbReference>
<dbReference type="InParanoid" id="A0A2S8STH9"/>
<feature type="domain" description="HTH cro/C1-type" evidence="2">
    <location>
        <begin position="50"/>
        <end position="105"/>
    </location>
</feature>
<dbReference type="SMART" id="SM00530">
    <property type="entry name" value="HTH_XRE"/>
    <property type="match status" value="1"/>
</dbReference>
<reference evidence="3 4" key="1">
    <citation type="journal article" date="2018" name="Syst. Appl. Microbiol.">
        <title>Abditibacterium utsteinense sp. nov., the first cultivated member of candidate phylum FBP, isolated from ice-free Antarctic soil samples.</title>
        <authorList>
            <person name="Tahon G."/>
            <person name="Tytgat B."/>
            <person name="Lebbe L."/>
            <person name="Carlier A."/>
            <person name="Willems A."/>
        </authorList>
    </citation>
    <scope>NUCLEOTIDE SEQUENCE [LARGE SCALE GENOMIC DNA]</scope>
    <source>
        <strain evidence="3 4">LMG 29911</strain>
    </source>
</reference>
<gene>
    <name evidence="3" type="ORF">B1R32_10774</name>
</gene>
<keyword evidence="1" id="KW-0238">DNA-binding</keyword>
<dbReference type="InterPro" id="IPR001387">
    <property type="entry name" value="Cro/C1-type_HTH"/>
</dbReference>
<dbReference type="Proteomes" id="UP000237684">
    <property type="component" value="Unassembled WGS sequence"/>
</dbReference>
<sequence>MNNIPPFLDEGIIEIDGPGFVGDFEDEKGDFTAPRLHDRSACPPHPGAILRELYLPRTGVTLTDLAARIGVSRRSVSMIVNETRPITVDMAHRLGRAFGTSSRFWLNLQRDVDDWKALHEKSSEYERITRLAA</sequence>
<dbReference type="InterPro" id="IPR013430">
    <property type="entry name" value="Toxin_antidote_HigA"/>
</dbReference>
<dbReference type="AlphaFoldDB" id="A0A2S8STH9"/>
<dbReference type="CDD" id="cd00093">
    <property type="entry name" value="HTH_XRE"/>
    <property type="match status" value="1"/>
</dbReference>
<dbReference type="GO" id="GO:0003677">
    <property type="term" value="F:DNA binding"/>
    <property type="evidence" value="ECO:0007669"/>
    <property type="project" value="UniProtKB-KW"/>
</dbReference>
<evidence type="ECO:0000313" key="3">
    <source>
        <dbReference type="EMBL" id="PQV64049.1"/>
    </source>
</evidence>
<accession>A0A2S8STH9</accession>
<evidence type="ECO:0000259" key="2">
    <source>
        <dbReference type="PROSITE" id="PS50943"/>
    </source>
</evidence>
<evidence type="ECO:0000256" key="1">
    <source>
        <dbReference type="ARBA" id="ARBA00023125"/>
    </source>
</evidence>
<dbReference type="PANTHER" id="PTHR36924:SF1">
    <property type="entry name" value="ANTITOXIN HIGA-1"/>
    <property type="match status" value="1"/>
</dbReference>
<organism evidence="3 4">
    <name type="scientific">Abditibacterium utsteinense</name>
    <dbReference type="NCBI Taxonomy" id="1960156"/>
    <lineage>
        <taxon>Bacteria</taxon>
        <taxon>Pseudomonadati</taxon>
        <taxon>Abditibacteriota</taxon>
        <taxon>Abditibacteriia</taxon>
        <taxon>Abditibacteriales</taxon>
        <taxon>Abditibacteriaceae</taxon>
        <taxon>Abditibacterium</taxon>
    </lineage>
</organism>
<dbReference type="Pfam" id="PF01381">
    <property type="entry name" value="HTH_3"/>
    <property type="match status" value="1"/>
</dbReference>
<dbReference type="Gene3D" id="1.10.260.40">
    <property type="entry name" value="lambda repressor-like DNA-binding domains"/>
    <property type="match status" value="1"/>
</dbReference>
<dbReference type="PANTHER" id="PTHR36924">
    <property type="entry name" value="ANTITOXIN HIGA-1"/>
    <property type="match status" value="1"/>
</dbReference>
<dbReference type="SUPFAM" id="SSF47413">
    <property type="entry name" value="lambda repressor-like DNA-binding domains"/>
    <property type="match status" value="1"/>
</dbReference>